<dbReference type="EMBL" id="KN833068">
    <property type="protein sequence ID" value="KIM74051.1"/>
    <property type="molecule type" value="Genomic_DNA"/>
</dbReference>
<name>A0A0C3F257_PILCF</name>
<accession>A0A0C3F257</accession>
<protein>
    <recommendedName>
        <fullName evidence="3">Paired domain-containing protein</fullName>
    </recommendedName>
</protein>
<dbReference type="InParanoid" id="A0A0C3F257"/>
<sequence length="99" mass="11825">MAPPISLELRQCIIYWRHELNLPISEIVRLSKRSERAIYTVLQYHRDFQQPGNPFARPRGCKRILEREDLEYLDGLLSSQPALFLDEIRDKLQEMRDVE</sequence>
<proteinExistence type="predicted"/>
<organism evidence="1 2">
    <name type="scientific">Piloderma croceum (strain F 1598)</name>
    <dbReference type="NCBI Taxonomy" id="765440"/>
    <lineage>
        <taxon>Eukaryota</taxon>
        <taxon>Fungi</taxon>
        <taxon>Dikarya</taxon>
        <taxon>Basidiomycota</taxon>
        <taxon>Agaricomycotina</taxon>
        <taxon>Agaricomycetes</taxon>
        <taxon>Agaricomycetidae</taxon>
        <taxon>Atheliales</taxon>
        <taxon>Atheliaceae</taxon>
        <taxon>Piloderma</taxon>
    </lineage>
</organism>
<dbReference type="HOGENOM" id="CLU_056788_8_3_1"/>
<dbReference type="InterPro" id="IPR009057">
    <property type="entry name" value="Homeodomain-like_sf"/>
</dbReference>
<reference evidence="2" key="2">
    <citation type="submission" date="2015-01" db="EMBL/GenBank/DDBJ databases">
        <title>Evolutionary Origins and Diversification of the Mycorrhizal Mutualists.</title>
        <authorList>
            <consortium name="DOE Joint Genome Institute"/>
            <consortium name="Mycorrhizal Genomics Consortium"/>
            <person name="Kohler A."/>
            <person name="Kuo A."/>
            <person name="Nagy L.G."/>
            <person name="Floudas D."/>
            <person name="Copeland A."/>
            <person name="Barry K.W."/>
            <person name="Cichocki N."/>
            <person name="Veneault-Fourrey C."/>
            <person name="LaButti K."/>
            <person name="Lindquist E.A."/>
            <person name="Lipzen A."/>
            <person name="Lundell T."/>
            <person name="Morin E."/>
            <person name="Murat C."/>
            <person name="Riley R."/>
            <person name="Ohm R."/>
            <person name="Sun H."/>
            <person name="Tunlid A."/>
            <person name="Henrissat B."/>
            <person name="Grigoriev I.V."/>
            <person name="Hibbett D.S."/>
            <person name="Martin F."/>
        </authorList>
    </citation>
    <scope>NUCLEOTIDE SEQUENCE [LARGE SCALE GENOMIC DNA]</scope>
    <source>
        <strain evidence="2">F 1598</strain>
    </source>
</reference>
<feature type="non-terminal residue" evidence="1">
    <location>
        <position position="99"/>
    </location>
</feature>
<reference evidence="1 2" key="1">
    <citation type="submission" date="2014-04" db="EMBL/GenBank/DDBJ databases">
        <authorList>
            <consortium name="DOE Joint Genome Institute"/>
            <person name="Kuo A."/>
            <person name="Tarkka M."/>
            <person name="Buscot F."/>
            <person name="Kohler A."/>
            <person name="Nagy L.G."/>
            <person name="Floudas D."/>
            <person name="Copeland A."/>
            <person name="Barry K.W."/>
            <person name="Cichocki N."/>
            <person name="Veneault-Fourrey C."/>
            <person name="LaButti K."/>
            <person name="Lindquist E.A."/>
            <person name="Lipzen A."/>
            <person name="Lundell T."/>
            <person name="Morin E."/>
            <person name="Murat C."/>
            <person name="Sun H."/>
            <person name="Tunlid A."/>
            <person name="Henrissat B."/>
            <person name="Grigoriev I.V."/>
            <person name="Hibbett D.S."/>
            <person name="Martin F."/>
            <person name="Nordberg H.P."/>
            <person name="Cantor M.N."/>
            <person name="Hua S.X."/>
        </authorList>
    </citation>
    <scope>NUCLEOTIDE SEQUENCE [LARGE SCALE GENOMIC DNA]</scope>
    <source>
        <strain evidence="1 2">F 1598</strain>
    </source>
</reference>
<dbReference type="AlphaFoldDB" id="A0A0C3F257"/>
<evidence type="ECO:0000313" key="1">
    <source>
        <dbReference type="EMBL" id="KIM74051.1"/>
    </source>
</evidence>
<evidence type="ECO:0008006" key="3">
    <source>
        <dbReference type="Google" id="ProtNLM"/>
    </source>
</evidence>
<keyword evidence="2" id="KW-1185">Reference proteome</keyword>
<dbReference type="OrthoDB" id="3022198at2759"/>
<evidence type="ECO:0000313" key="2">
    <source>
        <dbReference type="Proteomes" id="UP000054166"/>
    </source>
</evidence>
<dbReference type="Proteomes" id="UP000054166">
    <property type="component" value="Unassembled WGS sequence"/>
</dbReference>
<dbReference type="SUPFAM" id="SSF46689">
    <property type="entry name" value="Homeodomain-like"/>
    <property type="match status" value="1"/>
</dbReference>
<gene>
    <name evidence="1" type="ORF">PILCRDRAFT_49980</name>
</gene>